<dbReference type="PROSITE" id="PS50221">
    <property type="entry name" value="GAIN_B"/>
    <property type="match status" value="1"/>
</dbReference>
<organism evidence="10 11">
    <name type="scientific">Desmophyllum pertusum</name>
    <dbReference type="NCBI Taxonomy" id="174260"/>
    <lineage>
        <taxon>Eukaryota</taxon>
        <taxon>Metazoa</taxon>
        <taxon>Cnidaria</taxon>
        <taxon>Anthozoa</taxon>
        <taxon>Hexacorallia</taxon>
        <taxon>Scleractinia</taxon>
        <taxon>Caryophylliina</taxon>
        <taxon>Caryophylliidae</taxon>
        <taxon>Desmophyllum</taxon>
    </lineage>
</organism>
<feature type="domain" description="GAIN-B" evidence="8">
    <location>
        <begin position="105"/>
        <end position="272"/>
    </location>
</feature>
<dbReference type="OrthoDB" id="5967113at2759"/>
<dbReference type="PROSITE" id="PS50261">
    <property type="entry name" value="G_PROTEIN_RECEP_F2_4"/>
    <property type="match status" value="1"/>
</dbReference>
<dbReference type="Pfam" id="PF01825">
    <property type="entry name" value="GPS"/>
    <property type="match status" value="1"/>
</dbReference>
<dbReference type="PRINTS" id="PR00249">
    <property type="entry name" value="GPCRSECRETIN"/>
</dbReference>
<name>A0A9W9ZAA0_9CNID</name>
<feature type="compositionally biased region" description="Polar residues" evidence="6">
    <location>
        <begin position="773"/>
        <end position="790"/>
    </location>
</feature>
<feature type="compositionally biased region" description="Basic and acidic residues" evidence="6">
    <location>
        <begin position="671"/>
        <end position="685"/>
    </location>
</feature>
<feature type="transmembrane region" description="Helical" evidence="7">
    <location>
        <begin position="355"/>
        <end position="376"/>
    </location>
</feature>
<dbReference type="SUPFAM" id="SSF81321">
    <property type="entry name" value="Family A G protein-coupled receptor-like"/>
    <property type="match status" value="1"/>
</dbReference>
<evidence type="ECO:0000256" key="6">
    <source>
        <dbReference type="SAM" id="MobiDB-lite"/>
    </source>
</evidence>
<dbReference type="EMBL" id="MU826369">
    <property type="protein sequence ID" value="KAJ7378046.1"/>
    <property type="molecule type" value="Genomic_DNA"/>
</dbReference>
<feature type="transmembrane region" description="Helical" evidence="7">
    <location>
        <begin position="288"/>
        <end position="309"/>
    </location>
</feature>
<evidence type="ECO:0000259" key="8">
    <source>
        <dbReference type="PROSITE" id="PS50221"/>
    </source>
</evidence>
<gene>
    <name evidence="10" type="ORF">OS493_024708</name>
</gene>
<keyword evidence="11" id="KW-1185">Reference proteome</keyword>
<feature type="compositionally biased region" description="Low complexity" evidence="6">
    <location>
        <begin position="756"/>
        <end position="765"/>
    </location>
</feature>
<feature type="domain" description="G-protein coupled receptors family 2 profile 2" evidence="9">
    <location>
        <begin position="285"/>
        <end position="528"/>
    </location>
</feature>
<accession>A0A9W9ZAA0</accession>
<evidence type="ECO:0000256" key="5">
    <source>
        <dbReference type="ARBA" id="ARBA00023157"/>
    </source>
</evidence>
<proteinExistence type="predicted"/>
<dbReference type="AlphaFoldDB" id="A0A9W9ZAA0"/>
<dbReference type="InterPro" id="IPR057244">
    <property type="entry name" value="GAIN_B"/>
</dbReference>
<comment type="caution">
    <text evidence="10">The sequence shown here is derived from an EMBL/GenBank/DDBJ whole genome shotgun (WGS) entry which is preliminary data.</text>
</comment>
<evidence type="ECO:0000313" key="11">
    <source>
        <dbReference type="Proteomes" id="UP001163046"/>
    </source>
</evidence>
<feature type="transmembrane region" description="Helical" evidence="7">
    <location>
        <begin position="321"/>
        <end position="343"/>
    </location>
</feature>
<feature type="region of interest" description="Disordered" evidence="6">
    <location>
        <begin position="836"/>
        <end position="868"/>
    </location>
</feature>
<dbReference type="SMART" id="SM00303">
    <property type="entry name" value="GPS"/>
    <property type="match status" value="1"/>
</dbReference>
<dbReference type="InterPro" id="IPR000203">
    <property type="entry name" value="GPS"/>
</dbReference>
<feature type="transmembrane region" description="Helical" evidence="7">
    <location>
        <begin position="388"/>
        <end position="409"/>
    </location>
</feature>
<evidence type="ECO:0000256" key="4">
    <source>
        <dbReference type="ARBA" id="ARBA00023136"/>
    </source>
</evidence>
<evidence type="ECO:0000256" key="3">
    <source>
        <dbReference type="ARBA" id="ARBA00022989"/>
    </source>
</evidence>
<dbReference type="Gene3D" id="1.20.1070.10">
    <property type="entry name" value="Rhodopsin 7-helix transmembrane proteins"/>
    <property type="match status" value="1"/>
</dbReference>
<evidence type="ECO:0000256" key="1">
    <source>
        <dbReference type="ARBA" id="ARBA00004141"/>
    </source>
</evidence>
<dbReference type="GO" id="GO:0004930">
    <property type="term" value="F:G protein-coupled receptor activity"/>
    <property type="evidence" value="ECO:0007669"/>
    <property type="project" value="InterPro"/>
</dbReference>
<feature type="compositionally biased region" description="Low complexity" evidence="6">
    <location>
        <begin position="809"/>
        <end position="820"/>
    </location>
</feature>
<dbReference type="PANTHER" id="PTHR12011">
    <property type="entry name" value="ADHESION G-PROTEIN COUPLED RECEPTOR"/>
    <property type="match status" value="1"/>
</dbReference>
<feature type="compositionally biased region" description="Polar residues" evidence="6">
    <location>
        <begin position="743"/>
        <end position="755"/>
    </location>
</feature>
<sequence>MMAGDAVTTAEILEIVVDYIKRENQDGANSETEVKHVIDVANNVLHWNNEQELIVAQKMIQSASRFIRALETYGVQAARVASFQGDRNLAIFTTENVVLGAGKADPESISEDVIFPNYNWPELGKVREEWNATTFVVLSKEMIRPMNAGKDGIRIAGFLYRTLTRILSMESASGSEKGRAFEVNSAVISASMDPKPTYKLTDPVIIASSNLKEVDLEGDEPICAFWDFSMNAPHGGWSKEGCNTSSYNRMQTTCQCDHMTNFAVLRNKALPPFVGRVASALSDFIHCIYIACWIIIAFAGITFLILLILSPWLKPDRTWAMHMCVCISIIIAFVLILLGLASYNDLEMCNLFSFLVHYFFLCAFSWILTESVYMNTWNTSNGPKKKYWFGYFLLGWGLPGIPMFFTWFINTLGGFESYMSCWMSLFNPLIWVFFIPALVFFVVSCILFVRVWRAITGSPRPRLKGYYRKTRFRVHIRYCLILMLMFVITWLVGILLITYYWKALLCILFIICCVITGFMILLFYVIMDRQVRDAFRQCCCYCKRGRHGSYWVRGDDLWTQKSPPEQLEYRQQEEERLVTDAAEEQPDQDIELNGRGKAHEEPLLRLQSRDSSIESFDPLYERVKQSVTVEVQAVPSRQEEEPKTEPIYAKVIKPKPPRHPESDSDDDDLTPEEREARGIRGLTREQVIRMAKKSDASKKVLTNYESPSGSREVLDSNRPVYLLNQKELDEELKQFRTFFSHGKTPSTSTPTEDGASTSVTTTSSFVKKETSTRSEYSSLSPEKEQSTFMHSSYNREESTSSSITKRTLSQESQESASRAEGYAFQQTRVGARLMLEETAIDSSLEELDRRSEEENGEDREDDHTPTAV</sequence>
<keyword evidence="2 7" id="KW-0812">Transmembrane</keyword>
<dbReference type="Pfam" id="PF00002">
    <property type="entry name" value="7tm_2"/>
    <property type="match status" value="1"/>
</dbReference>
<dbReference type="InterPro" id="IPR017981">
    <property type="entry name" value="GPCR_2-like_7TM"/>
</dbReference>
<dbReference type="GO" id="GO:0007166">
    <property type="term" value="P:cell surface receptor signaling pathway"/>
    <property type="evidence" value="ECO:0007669"/>
    <property type="project" value="InterPro"/>
</dbReference>
<feature type="transmembrane region" description="Helical" evidence="7">
    <location>
        <begin position="507"/>
        <end position="527"/>
    </location>
</feature>
<feature type="region of interest" description="Disordered" evidence="6">
    <location>
        <begin position="633"/>
        <end position="685"/>
    </location>
</feature>
<comment type="subcellular location">
    <subcellularLocation>
        <location evidence="1">Membrane</location>
        <topology evidence="1">Multi-pass membrane protein</topology>
    </subcellularLocation>
</comment>
<dbReference type="GO" id="GO:0005886">
    <property type="term" value="C:plasma membrane"/>
    <property type="evidence" value="ECO:0007669"/>
    <property type="project" value="TreeGrafter"/>
</dbReference>
<feature type="region of interest" description="Disordered" evidence="6">
    <location>
        <begin position="740"/>
        <end position="824"/>
    </location>
</feature>
<keyword evidence="5" id="KW-1015">Disulfide bond</keyword>
<dbReference type="Gene3D" id="1.25.40.610">
    <property type="match status" value="1"/>
</dbReference>
<protein>
    <submittedName>
        <fullName evidence="10">Uncharacterized protein</fullName>
    </submittedName>
</protein>
<dbReference type="InterPro" id="IPR000832">
    <property type="entry name" value="GPCR_2_secretin-like"/>
</dbReference>
<evidence type="ECO:0000256" key="2">
    <source>
        <dbReference type="ARBA" id="ARBA00022692"/>
    </source>
</evidence>
<dbReference type="InterPro" id="IPR046338">
    <property type="entry name" value="GAIN_dom_sf"/>
</dbReference>
<dbReference type="PANTHER" id="PTHR12011:SF347">
    <property type="entry name" value="FI21270P1-RELATED"/>
    <property type="match status" value="1"/>
</dbReference>
<evidence type="ECO:0000256" key="7">
    <source>
        <dbReference type="SAM" id="Phobius"/>
    </source>
</evidence>
<dbReference type="Proteomes" id="UP001163046">
    <property type="component" value="Unassembled WGS sequence"/>
</dbReference>
<evidence type="ECO:0000313" key="10">
    <source>
        <dbReference type="EMBL" id="KAJ7378046.1"/>
    </source>
</evidence>
<dbReference type="Gene3D" id="2.60.220.50">
    <property type="match status" value="1"/>
</dbReference>
<feature type="transmembrane region" description="Helical" evidence="7">
    <location>
        <begin position="476"/>
        <end position="501"/>
    </location>
</feature>
<reference evidence="10" key="1">
    <citation type="submission" date="2023-01" db="EMBL/GenBank/DDBJ databases">
        <title>Genome assembly of the deep-sea coral Lophelia pertusa.</title>
        <authorList>
            <person name="Herrera S."/>
            <person name="Cordes E."/>
        </authorList>
    </citation>
    <scope>NUCLEOTIDE SEQUENCE</scope>
    <source>
        <strain evidence="10">USNM1676648</strain>
        <tissue evidence="10">Polyp</tissue>
    </source>
</reference>
<keyword evidence="4 7" id="KW-0472">Membrane</keyword>
<feature type="transmembrane region" description="Helical" evidence="7">
    <location>
        <begin position="429"/>
        <end position="455"/>
    </location>
</feature>
<keyword evidence="3 7" id="KW-1133">Transmembrane helix</keyword>
<evidence type="ECO:0000259" key="9">
    <source>
        <dbReference type="PROSITE" id="PS50261"/>
    </source>
</evidence>